<evidence type="ECO:0000256" key="1">
    <source>
        <dbReference type="SAM" id="SignalP"/>
    </source>
</evidence>
<evidence type="ECO:0000313" key="2">
    <source>
        <dbReference type="EnsemblMetazoa" id="AMIN010629-PA"/>
    </source>
</evidence>
<dbReference type="PANTHER" id="PTHR14700">
    <property type="entry name" value="PENTATRICOPEPTIDE REPEAT-CONTAINING PROTEIN 2, MITOCHONDRIAL"/>
    <property type="match status" value="1"/>
</dbReference>
<evidence type="ECO:0000313" key="3">
    <source>
        <dbReference type="Proteomes" id="UP000075920"/>
    </source>
</evidence>
<protein>
    <recommendedName>
        <fullName evidence="4">Pentacotripeptide-repeat region of PRORP domain-containing protein</fullName>
    </recommendedName>
</protein>
<accession>A0A182WJS5</accession>
<dbReference type="AlphaFoldDB" id="A0A182WJS5"/>
<reference evidence="2" key="2">
    <citation type="submission" date="2020-05" db="UniProtKB">
        <authorList>
            <consortium name="EnsemblMetazoa"/>
        </authorList>
    </citation>
    <scope>IDENTIFICATION</scope>
    <source>
        <strain evidence="2">MINIMUS1</strain>
    </source>
</reference>
<feature type="chain" id="PRO_5008141467" description="Pentacotripeptide-repeat region of PRORP domain-containing protein" evidence="1">
    <location>
        <begin position="20"/>
        <end position="453"/>
    </location>
</feature>
<dbReference type="GO" id="GO:0050684">
    <property type="term" value="P:regulation of mRNA processing"/>
    <property type="evidence" value="ECO:0007669"/>
    <property type="project" value="InterPro"/>
</dbReference>
<dbReference type="GO" id="GO:0005739">
    <property type="term" value="C:mitochondrion"/>
    <property type="evidence" value="ECO:0007669"/>
    <property type="project" value="InterPro"/>
</dbReference>
<sequence>MHFFVGLILSCLFWRWVPCFVRLCARGWLCDSCRSKANSCACNLNHLVSNCSAVKTFLSVKMFRKSLYAFSAFTKACGSAHYRSLYSASALGIEGYETYREKTRTQHLHNVDNFKRKMRDFVSGSSTNMIFTEDLKNIIHLIDNTPEDKQLLKDTVMRYNQQGKELRFGNYVFGPVIMRACHHLGDAELALDLFKSAGTDGFFAQLTSYQILGDMLYEKGRYQDVRELFDAIKSHQIQGGRFPKHCITLTFAACYKENTADSFQYAMDLWKELNSVGHVPMRKATAFAAALALNNGRPEIAIEILGTISKGNYVTVRQLKTLALCALNRLEDVVPIFRSVLEVKGPLEKQQTFCREVVQKVQEKVKEAKATNPSTTVQDLERMLEFLETNGQIVNETLDNILCSVIVSTAQRNDNKSNLADSYNTRGGRMQEQRNFRPNKKYQQMRPGLSDMN</sequence>
<organism evidence="2 3">
    <name type="scientific">Anopheles minimus</name>
    <dbReference type="NCBI Taxonomy" id="112268"/>
    <lineage>
        <taxon>Eukaryota</taxon>
        <taxon>Metazoa</taxon>
        <taxon>Ecdysozoa</taxon>
        <taxon>Arthropoda</taxon>
        <taxon>Hexapoda</taxon>
        <taxon>Insecta</taxon>
        <taxon>Pterygota</taxon>
        <taxon>Neoptera</taxon>
        <taxon>Endopterygota</taxon>
        <taxon>Diptera</taxon>
        <taxon>Nematocera</taxon>
        <taxon>Culicoidea</taxon>
        <taxon>Culicidae</taxon>
        <taxon>Anophelinae</taxon>
        <taxon>Anopheles</taxon>
    </lineage>
</organism>
<proteinExistence type="predicted"/>
<dbReference type="InterPro" id="IPR034629">
    <property type="entry name" value="PTCD2"/>
</dbReference>
<dbReference type="PANTHER" id="PTHR14700:SF0">
    <property type="entry name" value="PENTATRICOPEPTIDE REPEAT-CONTAINING PROTEIN 2, MITOCHONDRIAL"/>
    <property type="match status" value="1"/>
</dbReference>
<reference evidence="3" key="1">
    <citation type="submission" date="2013-03" db="EMBL/GenBank/DDBJ databases">
        <title>The Genome Sequence of Anopheles minimus MINIMUS1.</title>
        <authorList>
            <consortium name="The Broad Institute Genomics Platform"/>
            <person name="Neafsey D.E."/>
            <person name="Walton C."/>
            <person name="Walker B."/>
            <person name="Young S.K."/>
            <person name="Zeng Q."/>
            <person name="Gargeya S."/>
            <person name="Fitzgerald M."/>
            <person name="Haas B."/>
            <person name="Abouelleil A."/>
            <person name="Allen A.W."/>
            <person name="Alvarado L."/>
            <person name="Arachchi H.M."/>
            <person name="Berlin A.M."/>
            <person name="Chapman S.B."/>
            <person name="Gainer-Dewar J."/>
            <person name="Goldberg J."/>
            <person name="Griggs A."/>
            <person name="Gujja S."/>
            <person name="Hansen M."/>
            <person name="Howarth C."/>
            <person name="Imamovic A."/>
            <person name="Ireland A."/>
            <person name="Larimer J."/>
            <person name="McCowan C."/>
            <person name="Murphy C."/>
            <person name="Pearson M."/>
            <person name="Poon T.W."/>
            <person name="Priest M."/>
            <person name="Roberts A."/>
            <person name="Saif S."/>
            <person name="Shea T."/>
            <person name="Sisk P."/>
            <person name="Sykes S."/>
            <person name="Wortman J."/>
            <person name="Nusbaum C."/>
            <person name="Birren B."/>
        </authorList>
    </citation>
    <scope>NUCLEOTIDE SEQUENCE [LARGE SCALE GENOMIC DNA]</scope>
    <source>
        <strain evidence="3">MINIMUS1</strain>
    </source>
</reference>
<keyword evidence="3" id="KW-1185">Reference proteome</keyword>
<dbReference type="Proteomes" id="UP000075920">
    <property type="component" value="Unassembled WGS sequence"/>
</dbReference>
<dbReference type="Gene3D" id="1.25.40.10">
    <property type="entry name" value="Tetratricopeptide repeat domain"/>
    <property type="match status" value="1"/>
</dbReference>
<keyword evidence="1" id="KW-0732">Signal</keyword>
<dbReference type="InterPro" id="IPR011990">
    <property type="entry name" value="TPR-like_helical_dom_sf"/>
</dbReference>
<dbReference type="EnsemblMetazoa" id="AMIN010629-RA">
    <property type="protein sequence ID" value="AMIN010629-PA"/>
    <property type="gene ID" value="AMIN010629"/>
</dbReference>
<dbReference type="GO" id="GO:0003723">
    <property type="term" value="F:RNA binding"/>
    <property type="evidence" value="ECO:0007669"/>
    <property type="project" value="TreeGrafter"/>
</dbReference>
<feature type="signal peptide" evidence="1">
    <location>
        <begin position="1"/>
        <end position="19"/>
    </location>
</feature>
<dbReference type="GO" id="GO:0007005">
    <property type="term" value="P:mitochondrion organization"/>
    <property type="evidence" value="ECO:0007669"/>
    <property type="project" value="TreeGrafter"/>
</dbReference>
<name>A0A182WJS5_9DIPT</name>
<dbReference type="VEuPathDB" id="VectorBase:AMIN010629"/>
<evidence type="ECO:0008006" key="4">
    <source>
        <dbReference type="Google" id="ProtNLM"/>
    </source>
</evidence>